<dbReference type="GO" id="GO:0004527">
    <property type="term" value="F:exonuclease activity"/>
    <property type="evidence" value="ECO:0007669"/>
    <property type="project" value="UniProtKB-KW"/>
</dbReference>
<dbReference type="KEGG" id="gax:Pan161_14270"/>
<evidence type="ECO:0000256" key="5">
    <source>
        <dbReference type="ARBA" id="ARBA00022806"/>
    </source>
</evidence>
<dbReference type="RefSeq" id="WP_145225329.1">
    <property type="nucleotide sequence ID" value="NZ_CP036343.1"/>
</dbReference>
<feature type="domain" description="UvrD-like helicase C-terminal" evidence="11">
    <location>
        <begin position="295"/>
        <end position="664"/>
    </location>
</feature>
<dbReference type="GO" id="GO:0003677">
    <property type="term" value="F:DNA binding"/>
    <property type="evidence" value="ECO:0007669"/>
    <property type="project" value="UniProtKB-KW"/>
</dbReference>
<evidence type="ECO:0000259" key="11">
    <source>
        <dbReference type="Pfam" id="PF13361"/>
    </source>
</evidence>
<dbReference type="PANTHER" id="PTHR30591:SF1">
    <property type="entry name" value="RECBCD ENZYME SUBUNIT RECC"/>
    <property type="match status" value="1"/>
</dbReference>
<keyword evidence="1" id="KW-0540">Nuclease</keyword>
<sequence>MQPDVQILTGIAGSGKTDRLLDEYRRTLQEGLKQHAPGKTLWISPTVRSRKQVLDQLLSPEMPVCFAPHVFTFEAFAETILQSLDQPVQTLPEISKRYLLRSIVDDLIAAGQIQYFSSIAGTSGFLDLISHFISELKREEIWPEQFSEACARLKMDSRQKDQELALIYDRYQVALHEMRRYDSEGRFWSARTALQEGMWGPFGQFDLIVLDGFADFTHTQYEILELLAARTSRLLISLPLENELRRQDLFAKSVVARQVLERRLPKTIQIVACERNEPASSRSQICEALFDNPREMKPSKAAEHIKVLAVAGQRNELEVLAVEVKQLLLQGVHPEEISLVFRSTLEYGDLIHETLSAAGIPYFLGQEQEFSRFPVIRAIFAFLQIELDNWSFDSLMSILDSNYFSPDWPEFKSGTAVRSLSRILRQLKIDSGKTDILNALEKECRKAAELHARYPDQPKRQAILEEVESAYQLAKRLSSETQRLRGKELFVTWIDVLTSLANEFGLPKAWSNEDARTEALDQRDQLVWERFQKLLFHAVSEVDQIEQFHQREAAPQDLITFRSLLLDLLEQQTLALQTEEAGRIQVLDASQLRNLSVPYLLVGGLSEASFPRSHREDCLYSEKDRGELNEYGLSLKRHANQQQEEMLLFYEVMTRFTKQLILSYPAISSTGQPLFASPYLSALIDLYEPGAIAVRQVGELNPLPRRDQAMSTRDIRILAIDELKRNQPGLFLQILDEPGFQATARNILGAAEMAVARFEQEGFTEYEGVMVSAASRQAICERFPQDYEFSTTQLELYLACPFQFFAQNVLGIEVPEPPELRTNFLQRGIHVHSILTRLYEQLSAEGDNAQLYVADQIEPLFLELLEKRVSDSDVESKLQQVLLSIEKQILEDWGGLFAEQSETYGQLFEELWDSVPAIVGREVPFGKVPGEPDPSQRQYQHLTLGTGSRETRIRGQIDRIDVGTVNGQKYFNIIDYKTGRSVPSSSEIRSGKKLQLALYLIAARRLEMIDADAEPFHLGYWKIQESGFVMPLKSARKKLLEPISAEDLEILEVTLEGLVPHLAAFIRSGFFPVQVDEKIAHLDQAFQSVCRVSQVESYRDRLGKQIDLLQFADSDPDSSAEQTQAT</sequence>
<evidence type="ECO:0000313" key="14">
    <source>
        <dbReference type="Proteomes" id="UP000316855"/>
    </source>
</evidence>
<dbReference type="InterPro" id="IPR027417">
    <property type="entry name" value="P-loop_NTPase"/>
</dbReference>
<dbReference type="Gene3D" id="1.10.10.160">
    <property type="match status" value="1"/>
</dbReference>
<dbReference type="InterPro" id="IPR013986">
    <property type="entry name" value="DExx_box_DNA_helicase_dom_sf"/>
</dbReference>
<dbReference type="Proteomes" id="UP000316855">
    <property type="component" value="Chromosome"/>
</dbReference>
<dbReference type="Pfam" id="PF13361">
    <property type="entry name" value="UvrD_C"/>
    <property type="match status" value="1"/>
</dbReference>
<evidence type="ECO:0000256" key="9">
    <source>
        <dbReference type="ARBA" id="ARBA00023204"/>
    </source>
</evidence>
<dbReference type="GO" id="GO:0004386">
    <property type="term" value="F:helicase activity"/>
    <property type="evidence" value="ECO:0007669"/>
    <property type="project" value="UniProtKB-KW"/>
</dbReference>
<evidence type="ECO:0000256" key="3">
    <source>
        <dbReference type="ARBA" id="ARBA00022763"/>
    </source>
</evidence>
<dbReference type="Pfam" id="PF21445">
    <property type="entry name" value="ADDB_N"/>
    <property type="match status" value="1"/>
</dbReference>
<keyword evidence="8" id="KW-0238">DNA-binding</keyword>
<evidence type="ECO:0000256" key="7">
    <source>
        <dbReference type="ARBA" id="ARBA00022840"/>
    </source>
</evidence>
<keyword evidence="5 13" id="KW-0347">Helicase</keyword>
<dbReference type="EC" id="3.1.-.-" evidence="13"/>
<evidence type="ECO:0000259" key="12">
    <source>
        <dbReference type="Pfam" id="PF21445"/>
    </source>
</evidence>
<dbReference type="InterPro" id="IPR014017">
    <property type="entry name" value="DNA_helicase_UvrD-like_C"/>
</dbReference>
<dbReference type="AlphaFoldDB" id="A0A517V9W9"/>
<evidence type="ECO:0000256" key="8">
    <source>
        <dbReference type="ARBA" id="ARBA00023125"/>
    </source>
</evidence>
<protein>
    <submittedName>
        <fullName evidence="13">ATP-dependent helicase/deoxyribonuclease subunit B</fullName>
        <ecNumber evidence="13">3.1.-.-</ecNumber>
    </submittedName>
</protein>
<dbReference type="Gene3D" id="3.90.320.10">
    <property type="match status" value="1"/>
</dbReference>
<feature type="domain" description="ATP-dependent helicase/deoxyribonuclease subunit B N-terminal" evidence="12">
    <location>
        <begin position="8"/>
        <end position="261"/>
    </location>
</feature>
<dbReference type="EMBL" id="CP036343">
    <property type="protein sequence ID" value="QDT89795.1"/>
    <property type="molecule type" value="Genomic_DNA"/>
</dbReference>
<dbReference type="Gene3D" id="3.40.50.300">
    <property type="entry name" value="P-loop containing nucleotide triphosphate hydrolases"/>
    <property type="match status" value="3"/>
</dbReference>
<dbReference type="InterPro" id="IPR049035">
    <property type="entry name" value="ADDB_N"/>
</dbReference>
<evidence type="ECO:0000259" key="10">
    <source>
        <dbReference type="Pfam" id="PF12705"/>
    </source>
</evidence>
<dbReference type="InterPro" id="IPR038726">
    <property type="entry name" value="PDDEXK_AddAB-type"/>
</dbReference>
<evidence type="ECO:0000313" key="13">
    <source>
        <dbReference type="EMBL" id="QDT89795.1"/>
    </source>
</evidence>
<dbReference type="PANTHER" id="PTHR30591">
    <property type="entry name" value="RECBCD ENZYME SUBUNIT RECC"/>
    <property type="match status" value="1"/>
</dbReference>
<dbReference type="GO" id="GO:0006310">
    <property type="term" value="P:DNA recombination"/>
    <property type="evidence" value="ECO:0007669"/>
    <property type="project" value="TreeGrafter"/>
</dbReference>
<accession>A0A517V9W9</accession>
<dbReference type="SUPFAM" id="SSF52540">
    <property type="entry name" value="P-loop containing nucleoside triphosphate hydrolases"/>
    <property type="match status" value="1"/>
</dbReference>
<reference evidence="13 14" key="1">
    <citation type="submission" date="2019-02" db="EMBL/GenBank/DDBJ databases">
        <title>Deep-cultivation of Planctomycetes and their phenomic and genomic characterization uncovers novel biology.</title>
        <authorList>
            <person name="Wiegand S."/>
            <person name="Jogler M."/>
            <person name="Boedeker C."/>
            <person name="Pinto D."/>
            <person name="Vollmers J."/>
            <person name="Rivas-Marin E."/>
            <person name="Kohn T."/>
            <person name="Peeters S.H."/>
            <person name="Heuer A."/>
            <person name="Rast P."/>
            <person name="Oberbeckmann S."/>
            <person name="Bunk B."/>
            <person name="Jeske O."/>
            <person name="Meyerdierks A."/>
            <person name="Storesund J.E."/>
            <person name="Kallscheuer N."/>
            <person name="Luecker S."/>
            <person name="Lage O.M."/>
            <person name="Pohl T."/>
            <person name="Merkel B.J."/>
            <person name="Hornburger P."/>
            <person name="Mueller R.-W."/>
            <person name="Bruemmer F."/>
            <person name="Labrenz M."/>
            <person name="Spormann A.M."/>
            <person name="Op den Camp H."/>
            <person name="Overmann J."/>
            <person name="Amann R."/>
            <person name="Jetten M.S.M."/>
            <person name="Mascher T."/>
            <person name="Medema M.H."/>
            <person name="Devos D.P."/>
            <person name="Kaster A.-K."/>
            <person name="Ovreas L."/>
            <person name="Rohde M."/>
            <person name="Galperin M.Y."/>
            <person name="Jogler C."/>
        </authorList>
    </citation>
    <scope>NUCLEOTIDE SEQUENCE [LARGE SCALE GENOMIC DNA]</scope>
    <source>
        <strain evidence="13 14">Pan161</strain>
    </source>
</reference>
<keyword evidence="4 13" id="KW-0378">Hydrolase</keyword>
<keyword evidence="6" id="KW-0269">Exonuclease</keyword>
<evidence type="ECO:0000256" key="6">
    <source>
        <dbReference type="ARBA" id="ARBA00022839"/>
    </source>
</evidence>
<dbReference type="GO" id="GO:0006281">
    <property type="term" value="P:DNA repair"/>
    <property type="evidence" value="ECO:0007669"/>
    <property type="project" value="UniProtKB-KW"/>
</dbReference>
<dbReference type="Pfam" id="PF12705">
    <property type="entry name" value="PDDEXK_1"/>
    <property type="match status" value="1"/>
</dbReference>
<evidence type="ECO:0000256" key="4">
    <source>
        <dbReference type="ARBA" id="ARBA00022801"/>
    </source>
</evidence>
<dbReference type="OrthoDB" id="5487982at2"/>
<name>A0A517V9W9_9PLAN</name>
<gene>
    <name evidence="13" type="primary">addB</name>
    <name evidence="13" type="ORF">Pan161_14270</name>
</gene>
<dbReference type="InterPro" id="IPR011604">
    <property type="entry name" value="PDDEXK-like_dom_sf"/>
</dbReference>
<keyword evidence="7" id="KW-0067">ATP-binding</keyword>
<feature type="domain" description="PD-(D/E)XK endonuclease-like" evidence="10">
    <location>
        <begin position="789"/>
        <end position="1078"/>
    </location>
</feature>
<dbReference type="GO" id="GO:0005524">
    <property type="term" value="F:ATP binding"/>
    <property type="evidence" value="ECO:0007669"/>
    <property type="project" value="UniProtKB-KW"/>
</dbReference>
<keyword evidence="3" id="KW-0227">DNA damage</keyword>
<evidence type="ECO:0000256" key="2">
    <source>
        <dbReference type="ARBA" id="ARBA00022741"/>
    </source>
</evidence>
<keyword evidence="2" id="KW-0547">Nucleotide-binding</keyword>
<keyword evidence="9" id="KW-0234">DNA repair</keyword>
<organism evidence="13 14">
    <name type="scientific">Gimesia algae</name>
    <dbReference type="NCBI Taxonomy" id="2527971"/>
    <lineage>
        <taxon>Bacteria</taxon>
        <taxon>Pseudomonadati</taxon>
        <taxon>Planctomycetota</taxon>
        <taxon>Planctomycetia</taxon>
        <taxon>Planctomycetales</taxon>
        <taxon>Planctomycetaceae</taxon>
        <taxon>Gimesia</taxon>
    </lineage>
</organism>
<evidence type="ECO:0000256" key="1">
    <source>
        <dbReference type="ARBA" id="ARBA00022722"/>
    </source>
</evidence>
<keyword evidence="14" id="KW-1185">Reference proteome</keyword>
<dbReference type="GO" id="GO:0140097">
    <property type="term" value="F:catalytic activity, acting on DNA"/>
    <property type="evidence" value="ECO:0007669"/>
    <property type="project" value="UniProtKB-ARBA"/>
</dbReference>
<proteinExistence type="predicted"/>